<feature type="domain" description="Glyoxalase-like" evidence="1">
    <location>
        <begin position="9"/>
        <end position="105"/>
    </location>
</feature>
<dbReference type="Gene3D" id="3.10.180.10">
    <property type="entry name" value="2,3-Dihydroxybiphenyl 1,2-Dioxygenase, domain 1"/>
    <property type="match status" value="2"/>
</dbReference>
<dbReference type="Proteomes" id="UP001596087">
    <property type="component" value="Unassembled WGS sequence"/>
</dbReference>
<dbReference type="PANTHER" id="PTHR35908:SF1">
    <property type="entry name" value="CONSERVED PROTEIN"/>
    <property type="match status" value="1"/>
</dbReference>
<evidence type="ECO:0000259" key="1">
    <source>
        <dbReference type="Pfam" id="PF18029"/>
    </source>
</evidence>
<dbReference type="SUPFAM" id="SSF54593">
    <property type="entry name" value="Glyoxalase/Bleomycin resistance protein/Dihydroxybiphenyl dioxygenase"/>
    <property type="match status" value="2"/>
</dbReference>
<dbReference type="Pfam" id="PF18029">
    <property type="entry name" value="Glyoxalase_6"/>
    <property type="match status" value="2"/>
</dbReference>
<sequence>MSIARWQDLCVDAVDPRRLGGFWAGVLGLELHEREDGLVHLDGPTPQHRVWVNRVPEPVTVKQRVHLDVHTRSVDDVLALGATPLDTTSFRWQVLRDPEGGELCTFERPEVASYRLYEVVVDCADPEPVARWWAEVLGGRLGHEHDVAWWWVEEVPGMPFDGLVFVPVEEPKTVKNRIHWDVQTDDLDALVAHGARVLRPRDDDISWTVMADPDGNEFCAFGVG</sequence>
<feature type="domain" description="Glyoxalase-like" evidence="1">
    <location>
        <begin position="118"/>
        <end position="220"/>
    </location>
</feature>
<dbReference type="InterPro" id="IPR041581">
    <property type="entry name" value="Glyoxalase_6"/>
</dbReference>
<gene>
    <name evidence="2" type="ORF">ACFPGP_07780</name>
</gene>
<keyword evidence="3" id="KW-1185">Reference proteome</keyword>
<organism evidence="2 3">
    <name type="scientific">Nocardioides taihuensis</name>
    <dbReference type="NCBI Taxonomy" id="1835606"/>
    <lineage>
        <taxon>Bacteria</taxon>
        <taxon>Bacillati</taxon>
        <taxon>Actinomycetota</taxon>
        <taxon>Actinomycetes</taxon>
        <taxon>Propionibacteriales</taxon>
        <taxon>Nocardioidaceae</taxon>
        <taxon>Nocardioides</taxon>
    </lineage>
</organism>
<proteinExistence type="predicted"/>
<evidence type="ECO:0000313" key="3">
    <source>
        <dbReference type="Proteomes" id="UP001596087"/>
    </source>
</evidence>
<dbReference type="RefSeq" id="WP_378588998.1">
    <property type="nucleotide sequence ID" value="NZ_JBHSKD010000008.1"/>
</dbReference>
<name>A0ABW0BH35_9ACTN</name>
<dbReference type="CDD" id="cd06587">
    <property type="entry name" value="VOC"/>
    <property type="match status" value="1"/>
</dbReference>
<dbReference type="PANTHER" id="PTHR35908">
    <property type="entry name" value="HYPOTHETICAL FUSION PROTEIN"/>
    <property type="match status" value="1"/>
</dbReference>
<dbReference type="EMBL" id="JBHSKD010000008">
    <property type="protein sequence ID" value="MFC5176568.1"/>
    <property type="molecule type" value="Genomic_DNA"/>
</dbReference>
<reference evidence="3" key="1">
    <citation type="journal article" date="2019" name="Int. J. Syst. Evol. Microbiol.">
        <title>The Global Catalogue of Microorganisms (GCM) 10K type strain sequencing project: providing services to taxonomists for standard genome sequencing and annotation.</title>
        <authorList>
            <consortium name="The Broad Institute Genomics Platform"/>
            <consortium name="The Broad Institute Genome Sequencing Center for Infectious Disease"/>
            <person name="Wu L."/>
            <person name="Ma J."/>
        </authorList>
    </citation>
    <scope>NUCLEOTIDE SEQUENCE [LARGE SCALE GENOMIC DNA]</scope>
    <source>
        <strain evidence="3">DFY41</strain>
    </source>
</reference>
<evidence type="ECO:0000313" key="2">
    <source>
        <dbReference type="EMBL" id="MFC5176568.1"/>
    </source>
</evidence>
<dbReference type="InterPro" id="IPR029068">
    <property type="entry name" value="Glyas_Bleomycin-R_OHBP_Dase"/>
</dbReference>
<protein>
    <submittedName>
        <fullName evidence="2">VOC family protein</fullName>
    </submittedName>
</protein>
<comment type="caution">
    <text evidence="2">The sequence shown here is derived from an EMBL/GenBank/DDBJ whole genome shotgun (WGS) entry which is preliminary data.</text>
</comment>
<accession>A0ABW0BH35</accession>